<comment type="subcellular location">
    <subcellularLocation>
        <location evidence="1">Membrane</location>
        <topology evidence="1">Multi-pass membrane protein</topology>
    </subcellularLocation>
</comment>
<accession>A0A382KSS6</accession>
<evidence type="ECO:0000256" key="1">
    <source>
        <dbReference type="ARBA" id="ARBA00004141"/>
    </source>
</evidence>
<feature type="non-terminal residue" evidence="7">
    <location>
        <position position="106"/>
    </location>
</feature>
<reference evidence="7" key="1">
    <citation type="submission" date="2018-05" db="EMBL/GenBank/DDBJ databases">
        <authorList>
            <person name="Lanie J.A."/>
            <person name="Ng W.-L."/>
            <person name="Kazmierczak K.M."/>
            <person name="Andrzejewski T.M."/>
            <person name="Davidsen T.M."/>
            <person name="Wayne K.J."/>
            <person name="Tettelin H."/>
            <person name="Glass J.I."/>
            <person name="Rusch D."/>
            <person name="Podicherti R."/>
            <person name="Tsui H.-C.T."/>
            <person name="Winkler M.E."/>
        </authorList>
    </citation>
    <scope>NUCLEOTIDE SEQUENCE</scope>
</reference>
<dbReference type="GO" id="GO:0016020">
    <property type="term" value="C:membrane"/>
    <property type="evidence" value="ECO:0007669"/>
    <property type="project" value="UniProtKB-SubCell"/>
</dbReference>
<evidence type="ECO:0000256" key="3">
    <source>
        <dbReference type="ARBA" id="ARBA00022989"/>
    </source>
</evidence>
<gene>
    <name evidence="7" type="ORF">METZ01_LOCUS280462</name>
</gene>
<feature type="domain" description="GtrA/DPMS transmembrane" evidence="6">
    <location>
        <begin position="22"/>
        <end position="105"/>
    </location>
</feature>
<keyword evidence="4 5" id="KW-0472">Membrane</keyword>
<feature type="transmembrane region" description="Helical" evidence="5">
    <location>
        <begin position="87"/>
        <end position="105"/>
    </location>
</feature>
<evidence type="ECO:0000256" key="4">
    <source>
        <dbReference type="ARBA" id="ARBA00023136"/>
    </source>
</evidence>
<keyword evidence="2 5" id="KW-0812">Transmembrane</keyword>
<organism evidence="7">
    <name type="scientific">marine metagenome</name>
    <dbReference type="NCBI Taxonomy" id="408172"/>
    <lineage>
        <taxon>unclassified sequences</taxon>
        <taxon>metagenomes</taxon>
        <taxon>ecological metagenomes</taxon>
    </lineage>
</organism>
<evidence type="ECO:0000313" key="7">
    <source>
        <dbReference type="EMBL" id="SVC27608.1"/>
    </source>
</evidence>
<name>A0A382KSS6_9ZZZZ</name>
<proteinExistence type="predicted"/>
<dbReference type="AlphaFoldDB" id="A0A382KSS6"/>
<evidence type="ECO:0000256" key="2">
    <source>
        <dbReference type="ARBA" id="ARBA00022692"/>
    </source>
</evidence>
<feature type="transmembrane region" description="Helical" evidence="5">
    <location>
        <begin position="20"/>
        <end position="42"/>
    </location>
</feature>
<evidence type="ECO:0000259" key="6">
    <source>
        <dbReference type="Pfam" id="PF04138"/>
    </source>
</evidence>
<keyword evidence="3 5" id="KW-1133">Transmembrane helix</keyword>
<evidence type="ECO:0000256" key="5">
    <source>
        <dbReference type="SAM" id="Phobius"/>
    </source>
</evidence>
<dbReference type="InterPro" id="IPR007267">
    <property type="entry name" value="GtrA_DPMS_TM"/>
</dbReference>
<dbReference type="GO" id="GO:0000271">
    <property type="term" value="P:polysaccharide biosynthetic process"/>
    <property type="evidence" value="ECO:0007669"/>
    <property type="project" value="InterPro"/>
</dbReference>
<protein>
    <recommendedName>
        <fullName evidence="6">GtrA/DPMS transmembrane domain-containing protein</fullName>
    </recommendedName>
</protein>
<sequence>MARNLLALPTRLWRDYGQKLIRFAGVSIINVCTGQTLLYICYARLDWNGMLANVVAVAAGSIPAYLLSRHYVWKREKGDHNFGAEILPFWGLAFVGLVLSTALVGV</sequence>
<dbReference type="EMBL" id="UINC01082649">
    <property type="protein sequence ID" value="SVC27608.1"/>
    <property type="molecule type" value="Genomic_DNA"/>
</dbReference>
<feature type="transmembrane region" description="Helical" evidence="5">
    <location>
        <begin position="49"/>
        <end position="67"/>
    </location>
</feature>
<dbReference type="Pfam" id="PF04138">
    <property type="entry name" value="GtrA_DPMS_TM"/>
    <property type="match status" value="1"/>
</dbReference>